<feature type="compositionally biased region" description="Low complexity" evidence="1">
    <location>
        <begin position="813"/>
        <end position="825"/>
    </location>
</feature>
<accession>A0A6G1IL54</accession>
<feature type="region of interest" description="Disordered" evidence="1">
    <location>
        <begin position="216"/>
        <end position="285"/>
    </location>
</feature>
<feature type="region of interest" description="Disordered" evidence="1">
    <location>
        <begin position="813"/>
        <end position="915"/>
    </location>
</feature>
<feature type="compositionally biased region" description="Acidic residues" evidence="1">
    <location>
        <begin position="1242"/>
        <end position="1251"/>
    </location>
</feature>
<evidence type="ECO:0000256" key="1">
    <source>
        <dbReference type="SAM" id="MobiDB-lite"/>
    </source>
</evidence>
<feature type="compositionally biased region" description="Polar residues" evidence="1">
    <location>
        <begin position="890"/>
        <end position="913"/>
    </location>
</feature>
<proteinExistence type="predicted"/>
<feature type="compositionally biased region" description="Basic and acidic residues" evidence="1">
    <location>
        <begin position="271"/>
        <end position="281"/>
    </location>
</feature>
<dbReference type="EMBL" id="MU005607">
    <property type="protein sequence ID" value="KAF2678952.1"/>
    <property type="molecule type" value="Genomic_DNA"/>
</dbReference>
<reference evidence="2" key="1">
    <citation type="journal article" date="2020" name="Stud. Mycol.">
        <title>101 Dothideomycetes genomes: a test case for predicting lifestyles and emergence of pathogens.</title>
        <authorList>
            <person name="Haridas S."/>
            <person name="Albert R."/>
            <person name="Binder M."/>
            <person name="Bloem J."/>
            <person name="Labutti K."/>
            <person name="Salamov A."/>
            <person name="Andreopoulos B."/>
            <person name="Baker S."/>
            <person name="Barry K."/>
            <person name="Bills G."/>
            <person name="Bluhm B."/>
            <person name="Cannon C."/>
            <person name="Castanera R."/>
            <person name="Culley D."/>
            <person name="Daum C."/>
            <person name="Ezra D."/>
            <person name="Gonzalez J."/>
            <person name="Henrissat B."/>
            <person name="Kuo A."/>
            <person name="Liang C."/>
            <person name="Lipzen A."/>
            <person name="Lutzoni F."/>
            <person name="Magnuson J."/>
            <person name="Mondo S."/>
            <person name="Nolan M."/>
            <person name="Ohm R."/>
            <person name="Pangilinan J."/>
            <person name="Park H.-J."/>
            <person name="Ramirez L."/>
            <person name="Alfaro M."/>
            <person name="Sun H."/>
            <person name="Tritt A."/>
            <person name="Yoshinaga Y."/>
            <person name="Zwiers L.-H."/>
            <person name="Turgeon B."/>
            <person name="Goodwin S."/>
            <person name="Spatafora J."/>
            <person name="Crous P."/>
            <person name="Grigoriev I."/>
        </authorList>
    </citation>
    <scope>NUCLEOTIDE SEQUENCE</scope>
    <source>
        <strain evidence="2">CBS 122367</strain>
    </source>
</reference>
<feature type="compositionally biased region" description="Polar residues" evidence="1">
    <location>
        <begin position="1253"/>
        <end position="1269"/>
    </location>
</feature>
<feature type="compositionally biased region" description="Acidic residues" evidence="1">
    <location>
        <begin position="655"/>
        <end position="664"/>
    </location>
</feature>
<feature type="compositionally biased region" description="Polar residues" evidence="1">
    <location>
        <begin position="217"/>
        <end position="233"/>
    </location>
</feature>
<organism evidence="2 3">
    <name type="scientific">Lentithecium fluviatile CBS 122367</name>
    <dbReference type="NCBI Taxonomy" id="1168545"/>
    <lineage>
        <taxon>Eukaryota</taxon>
        <taxon>Fungi</taxon>
        <taxon>Dikarya</taxon>
        <taxon>Ascomycota</taxon>
        <taxon>Pezizomycotina</taxon>
        <taxon>Dothideomycetes</taxon>
        <taxon>Pleosporomycetidae</taxon>
        <taxon>Pleosporales</taxon>
        <taxon>Massarineae</taxon>
        <taxon>Lentitheciaceae</taxon>
        <taxon>Lentithecium</taxon>
    </lineage>
</organism>
<feature type="region of interest" description="Disordered" evidence="1">
    <location>
        <begin position="654"/>
        <end position="698"/>
    </location>
</feature>
<evidence type="ECO:0000313" key="3">
    <source>
        <dbReference type="Proteomes" id="UP000799291"/>
    </source>
</evidence>
<feature type="region of interest" description="Disordered" evidence="1">
    <location>
        <begin position="1225"/>
        <end position="1299"/>
    </location>
</feature>
<feature type="compositionally biased region" description="Polar residues" evidence="1">
    <location>
        <begin position="826"/>
        <end position="841"/>
    </location>
</feature>
<feature type="compositionally biased region" description="Low complexity" evidence="1">
    <location>
        <begin position="842"/>
        <end position="855"/>
    </location>
</feature>
<sequence length="1299" mass="141650">MAPRSSTPSFTSTLMDEADVATIQQAVLAALAAALPQAVQSTITAFRSVPTVACNLPVTALSQQEDIETLILRGVQEDGFLALKDVAQCLRFLPVPADLSGIVPERVRGKKTFDLTDSFVKLFQEGKKDRDVTDEAVSPNVARALALIVERRSLLIAGGVAEAQDSRFHVYRQHINHQFWPLYREIVDGRNLTLAQRIVTALVARQYPEKVSVPLSLDSQTSKTPASSVGSCESQKEAEEKTTDDSKPVSSPEPASLVERDENADEDDYPEILRKADRVRDGDDEASAYAQPLPAELWDGECKIFRDMISLERATGGQKISQHTRYWPDIADRLESALWRYPPTEVPLSESEKATAKALAGEVEEPEATFVASADAAASIAEVGHVCGNPIALSDSYAESLPENAPAGEVSNHNEVDIEPEAAPVGEASDGSEVDLTLDMAYDLPISDSGLTTPGEPVDSTNRISADVSQVLEAASGELSQYTLGNLPAPSEPEIASTGLRATAPEPEAATLESEVTPLVISVEHQAVVPDTSDEVDVMYNIALPESGLSTPAEPAEPDEPAVEETSESLADAPDCMAANHVLASEPLQNDPSIVQATKTSTPEGPVDILFHAQPADTPTLESIADPPSTLSQPMDGVEWGDELGALLMAGLAEESPEEMETDGDANQGQNEGSEKGYEISGIQEPNQSDFPDRTVETPLNPIDQDMDEVPDAHACAFDQQPLQPFAPPRPIADTVLVEMQDVPQPFNHIQNGISTLQNLGPINSENKALEEIVETAELQQRKQAHVPAEPRRISLPRSLRAKLDRPTIPATVHHAVPAAVSPVTQDQPTARPTTSVFSSSQPVLAPPAVQQQDQSPSPTKQKRPSTRAVDPALREAEMQDVASPAHPDQNASQVRSSPLATQQPDATSSLAENSEAAVPGASFFETHNEGAAKATISHQKVFKYPSIEKKQMQEQKAPSRAPQQGNLQMNLQKSRSFDIARVIKPAQAPQQKKVSITDSEEHQAIGMMRVKKLLESLANKQRAPGRREHMIIPEPLREEAMHWYLNKYRAASPKYTWADLQKEFSCILENMDRDPDVWKRWESASYNATSDLTLKRVAPAPSRREEVHVSKRYGYLVRMFEAISTKNCTLGSVGTIEMMSLLDVWKLAMDQEYHCLMKCDGSEGGAFVRAYHKRMEAHCRWWENSEDPIIGYDKWKRDQKEAAIAAAAPNWGAPVVARKRVAHDQPFELTSSNTPKRRCDLEEEGQEDGTLDVSSAQQAPIPLAQSSPSKKRSVDDDDVEPTANSKKRRDTGFETGGN</sequence>
<name>A0A6G1IL54_9PLEO</name>
<gene>
    <name evidence="2" type="ORF">K458DRAFT_435411</name>
</gene>
<dbReference type="OrthoDB" id="10690627at2759"/>
<feature type="compositionally biased region" description="Basic and acidic residues" evidence="1">
    <location>
        <begin position="234"/>
        <end position="247"/>
    </location>
</feature>
<keyword evidence="3" id="KW-1185">Reference proteome</keyword>
<evidence type="ECO:0000313" key="2">
    <source>
        <dbReference type="EMBL" id="KAF2678952.1"/>
    </source>
</evidence>
<protein>
    <submittedName>
        <fullName evidence="2">Uncharacterized protein</fullName>
    </submittedName>
</protein>
<dbReference type="Proteomes" id="UP000799291">
    <property type="component" value="Unassembled WGS sequence"/>
</dbReference>